<comment type="caution">
    <text evidence="2">The sequence shown here is derived from an EMBL/GenBank/DDBJ whole genome shotgun (WGS) entry which is preliminary data.</text>
</comment>
<proteinExistence type="predicted"/>
<evidence type="ECO:0000256" key="1">
    <source>
        <dbReference type="SAM" id="MobiDB-lite"/>
    </source>
</evidence>
<feature type="region of interest" description="Disordered" evidence="1">
    <location>
        <begin position="1"/>
        <end position="102"/>
    </location>
</feature>
<sequence length="178" mass="18596">MERAQHSTWSTAVRGPRMEPGRQGTVPRAPSTLCGRAARAAQHMWQQPGGHQQQQWKAPARERWMDGWPRRTCGETRSKALPSRGTRARPQRADTGGLDPWTVPLRHAADADGGRPGSCCAVFSGAPWASKGAAARAEALRGCGGGPLGGDAAANGDAPGARKPSSARAAGQSADVTT</sequence>
<feature type="compositionally biased region" description="Polar residues" evidence="1">
    <location>
        <begin position="1"/>
        <end position="11"/>
    </location>
</feature>
<feature type="compositionally biased region" description="Basic and acidic residues" evidence="1">
    <location>
        <begin position="59"/>
        <end position="78"/>
    </location>
</feature>
<evidence type="ECO:0000313" key="2">
    <source>
        <dbReference type="EMBL" id="OAQ83533.1"/>
    </source>
</evidence>
<protein>
    <submittedName>
        <fullName evidence="2">Uncharacterized protein</fullName>
    </submittedName>
</protein>
<name>A0A179H200_PURLI</name>
<dbReference type="AlphaFoldDB" id="A0A179H200"/>
<dbReference type="EMBL" id="LSBH01000002">
    <property type="protein sequence ID" value="OAQ83533.1"/>
    <property type="molecule type" value="Genomic_DNA"/>
</dbReference>
<feature type="compositionally biased region" description="Low complexity" evidence="1">
    <location>
        <begin position="150"/>
        <end position="162"/>
    </location>
</feature>
<dbReference type="Proteomes" id="UP000078240">
    <property type="component" value="Unassembled WGS sequence"/>
</dbReference>
<feature type="region of interest" description="Disordered" evidence="1">
    <location>
        <begin position="140"/>
        <end position="178"/>
    </location>
</feature>
<reference evidence="2 3" key="1">
    <citation type="submission" date="2016-01" db="EMBL/GenBank/DDBJ databases">
        <title>Biosynthesis of antibiotic leucinostatins and their inhibition on Phytophthora in bio-control Purpureocillium lilacinum.</title>
        <authorList>
            <person name="Wang G."/>
            <person name="Liu Z."/>
            <person name="Lin R."/>
            <person name="Li E."/>
            <person name="Mao Z."/>
            <person name="Ling J."/>
            <person name="Yin W."/>
            <person name="Xie B."/>
        </authorList>
    </citation>
    <scope>NUCLEOTIDE SEQUENCE [LARGE SCALE GENOMIC DNA]</scope>
    <source>
        <strain evidence="2">PLBJ-1</strain>
    </source>
</reference>
<feature type="compositionally biased region" description="Low complexity" evidence="1">
    <location>
        <begin position="42"/>
        <end position="56"/>
    </location>
</feature>
<organism evidence="2 3">
    <name type="scientific">Purpureocillium lilacinum</name>
    <name type="common">Paecilomyces lilacinus</name>
    <dbReference type="NCBI Taxonomy" id="33203"/>
    <lineage>
        <taxon>Eukaryota</taxon>
        <taxon>Fungi</taxon>
        <taxon>Dikarya</taxon>
        <taxon>Ascomycota</taxon>
        <taxon>Pezizomycotina</taxon>
        <taxon>Sordariomycetes</taxon>
        <taxon>Hypocreomycetidae</taxon>
        <taxon>Hypocreales</taxon>
        <taxon>Ophiocordycipitaceae</taxon>
        <taxon>Purpureocillium</taxon>
    </lineage>
</organism>
<evidence type="ECO:0000313" key="3">
    <source>
        <dbReference type="Proteomes" id="UP000078240"/>
    </source>
</evidence>
<accession>A0A179H200</accession>
<gene>
    <name evidence="2" type="ORF">VFPBJ_02301</name>
</gene>